<gene>
    <name evidence="1" type="ORF">H920_11954</name>
</gene>
<dbReference type="AlphaFoldDB" id="A0A091D8G5"/>
<dbReference type="Proteomes" id="UP000028990">
    <property type="component" value="Unassembled WGS sequence"/>
</dbReference>
<organism evidence="1 2">
    <name type="scientific">Fukomys damarensis</name>
    <name type="common">Damaraland mole rat</name>
    <name type="synonym">Cryptomys damarensis</name>
    <dbReference type="NCBI Taxonomy" id="885580"/>
    <lineage>
        <taxon>Eukaryota</taxon>
        <taxon>Metazoa</taxon>
        <taxon>Chordata</taxon>
        <taxon>Craniata</taxon>
        <taxon>Vertebrata</taxon>
        <taxon>Euteleostomi</taxon>
        <taxon>Mammalia</taxon>
        <taxon>Eutheria</taxon>
        <taxon>Euarchontoglires</taxon>
        <taxon>Glires</taxon>
        <taxon>Rodentia</taxon>
        <taxon>Hystricomorpha</taxon>
        <taxon>Bathyergidae</taxon>
        <taxon>Fukomys</taxon>
    </lineage>
</organism>
<accession>A0A091D8G5</accession>
<keyword evidence="2" id="KW-1185">Reference proteome</keyword>
<proteinExistence type="predicted"/>
<sequence>MRGPALEAYAGKLAYSAYYLHFTDSSPSLYAPKPSRQTHYVYIDKRKERIRKSNVKYPRPSVVKGSSEERHDSTCKFEKQLQRSNLESHELVKRFQKV</sequence>
<name>A0A091D8G5_FUKDA</name>
<dbReference type="EMBL" id="KN123144">
    <property type="protein sequence ID" value="KFO26555.1"/>
    <property type="molecule type" value="Genomic_DNA"/>
</dbReference>
<evidence type="ECO:0000313" key="2">
    <source>
        <dbReference type="Proteomes" id="UP000028990"/>
    </source>
</evidence>
<protein>
    <submittedName>
        <fullName evidence="1">Uncharacterized protein</fullName>
    </submittedName>
</protein>
<reference evidence="1 2" key="1">
    <citation type="submission" date="2013-11" db="EMBL/GenBank/DDBJ databases">
        <title>The Damaraland mole rat (Fukomys damarensis) genome and evolution of African mole rats.</title>
        <authorList>
            <person name="Gladyshev V.N."/>
            <person name="Fang X."/>
        </authorList>
    </citation>
    <scope>NUCLEOTIDE SEQUENCE [LARGE SCALE GENOMIC DNA]</scope>
    <source>
        <tissue evidence="1">Liver</tissue>
    </source>
</reference>
<evidence type="ECO:0000313" key="1">
    <source>
        <dbReference type="EMBL" id="KFO26555.1"/>
    </source>
</evidence>